<dbReference type="SMART" id="SM00320">
    <property type="entry name" value="WD40"/>
    <property type="match status" value="5"/>
</dbReference>
<dbReference type="InterPro" id="IPR019775">
    <property type="entry name" value="WD40_repeat_CS"/>
</dbReference>
<keyword evidence="9" id="KW-1185">Reference proteome</keyword>
<dbReference type="RefSeq" id="XP_045270503.1">
    <property type="nucleotide sequence ID" value="XM_045401774.1"/>
</dbReference>
<evidence type="ECO:0000256" key="5">
    <source>
        <dbReference type="ARBA" id="ARBA00038344"/>
    </source>
</evidence>
<dbReference type="GeneID" id="69008831"/>
<dbReference type="GO" id="GO:0005634">
    <property type="term" value="C:nucleus"/>
    <property type="evidence" value="ECO:0007669"/>
    <property type="project" value="TreeGrafter"/>
</dbReference>
<comment type="pathway">
    <text evidence="1">Protein modification; protein ubiquitination.</text>
</comment>
<gene>
    <name evidence="8" type="ORF">GCG54_00001662</name>
</gene>
<comment type="caution">
    <text evidence="8">The sequence shown here is derived from an EMBL/GenBank/DDBJ whole genome shotgun (WGS) entry which is preliminary data.</text>
</comment>
<evidence type="ECO:0000256" key="3">
    <source>
        <dbReference type="ARBA" id="ARBA00022737"/>
    </source>
</evidence>
<feature type="region of interest" description="Disordered" evidence="7">
    <location>
        <begin position="239"/>
        <end position="270"/>
    </location>
</feature>
<dbReference type="GO" id="GO:0043161">
    <property type="term" value="P:proteasome-mediated ubiquitin-dependent protein catabolic process"/>
    <property type="evidence" value="ECO:0007669"/>
    <property type="project" value="TreeGrafter"/>
</dbReference>
<keyword evidence="2 6" id="KW-0853">WD repeat</keyword>
<dbReference type="InterPro" id="IPR015943">
    <property type="entry name" value="WD40/YVTN_repeat-like_dom_sf"/>
</dbReference>
<keyword evidence="3" id="KW-0677">Repeat</keyword>
<dbReference type="PANTHER" id="PTHR22852">
    <property type="entry name" value="LETHAL 2 DENTICLELESS PROTEIN RETINOIC ACID-REGULATED NUCLEAR MATRIX-ASSOCIATED PROTEIN"/>
    <property type="match status" value="1"/>
</dbReference>
<reference evidence="8" key="2">
    <citation type="submission" date="2020-03" db="EMBL/GenBank/DDBJ databases">
        <authorList>
            <person name="Fu F.-F."/>
            <person name="Chen J."/>
        </authorList>
    </citation>
    <scope>NUCLEOTIDE SEQUENCE</scope>
    <source>
        <strain evidence="8">Lc1</strain>
    </source>
</reference>
<evidence type="ECO:0000313" key="9">
    <source>
        <dbReference type="Proteomes" id="UP000613401"/>
    </source>
</evidence>
<dbReference type="Pfam" id="PF00400">
    <property type="entry name" value="WD40"/>
    <property type="match status" value="1"/>
</dbReference>
<dbReference type="GO" id="GO:0030674">
    <property type="term" value="F:protein-macromolecule adaptor activity"/>
    <property type="evidence" value="ECO:0007669"/>
    <property type="project" value="TreeGrafter"/>
</dbReference>
<evidence type="ECO:0000256" key="4">
    <source>
        <dbReference type="ARBA" id="ARBA00022786"/>
    </source>
</evidence>
<dbReference type="PANTHER" id="PTHR22852:SF0">
    <property type="entry name" value="DENTICLELESS PROTEIN HOMOLOG"/>
    <property type="match status" value="1"/>
</dbReference>
<keyword evidence="4" id="KW-0833">Ubl conjugation pathway</keyword>
<dbReference type="PROSITE" id="PS50082">
    <property type="entry name" value="WD_REPEATS_2"/>
    <property type="match status" value="2"/>
</dbReference>
<evidence type="ECO:0000256" key="7">
    <source>
        <dbReference type="SAM" id="MobiDB-lite"/>
    </source>
</evidence>
<name>A0A8H4CWA7_COLGL</name>
<feature type="repeat" description="WD" evidence="6">
    <location>
        <begin position="377"/>
        <end position="418"/>
    </location>
</feature>
<protein>
    <submittedName>
        <fullName evidence="8">Denticleless protein-like A</fullName>
    </submittedName>
</protein>
<evidence type="ECO:0000256" key="1">
    <source>
        <dbReference type="ARBA" id="ARBA00004906"/>
    </source>
</evidence>
<dbReference type="PROSITE" id="PS00678">
    <property type="entry name" value="WD_REPEATS_1"/>
    <property type="match status" value="1"/>
</dbReference>
<organism evidence="8 9">
    <name type="scientific">Colletotrichum gloeosporioides</name>
    <name type="common">Anthracnose fungus</name>
    <name type="synonym">Glomerella cingulata</name>
    <dbReference type="NCBI Taxonomy" id="474922"/>
    <lineage>
        <taxon>Eukaryota</taxon>
        <taxon>Fungi</taxon>
        <taxon>Dikarya</taxon>
        <taxon>Ascomycota</taxon>
        <taxon>Pezizomycotina</taxon>
        <taxon>Sordariomycetes</taxon>
        <taxon>Hypocreomycetidae</taxon>
        <taxon>Glomerellales</taxon>
        <taxon>Glomerellaceae</taxon>
        <taxon>Colletotrichum</taxon>
        <taxon>Colletotrichum gloeosporioides species complex</taxon>
    </lineage>
</organism>
<dbReference type="AlphaFoldDB" id="A0A8H4CWA7"/>
<comment type="similarity">
    <text evidence="5">Belongs to the WD repeat cdt2 family.</text>
</comment>
<dbReference type="InterPro" id="IPR036322">
    <property type="entry name" value="WD40_repeat_dom_sf"/>
</dbReference>
<accession>A0A8H4CWA7</accession>
<dbReference type="Proteomes" id="UP000613401">
    <property type="component" value="Unassembled WGS sequence"/>
</dbReference>
<feature type="region of interest" description="Disordered" evidence="7">
    <location>
        <begin position="170"/>
        <end position="199"/>
    </location>
</feature>
<feature type="region of interest" description="Disordered" evidence="7">
    <location>
        <begin position="1"/>
        <end position="134"/>
    </location>
</feature>
<dbReference type="SUPFAM" id="SSF50978">
    <property type="entry name" value="WD40 repeat-like"/>
    <property type="match status" value="1"/>
</dbReference>
<dbReference type="PROSITE" id="PS50294">
    <property type="entry name" value="WD_REPEATS_REGION"/>
    <property type="match status" value="1"/>
</dbReference>
<evidence type="ECO:0000256" key="2">
    <source>
        <dbReference type="ARBA" id="ARBA00022574"/>
    </source>
</evidence>
<evidence type="ECO:0000256" key="6">
    <source>
        <dbReference type="PROSITE-ProRule" id="PRU00221"/>
    </source>
</evidence>
<proteinExistence type="inferred from homology"/>
<dbReference type="InterPro" id="IPR051865">
    <property type="entry name" value="WD-repeat_CDT2_adapter"/>
</dbReference>
<dbReference type="EMBL" id="WVTB01000007">
    <property type="protein sequence ID" value="KAF3811344.1"/>
    <property type="molecule type" value="Genomic_DNA"/>
</dbReference>
<sequence length="797" mass="86595">MVYHGGMASPPPSDGLVPASSPTLPSSPPPRNIRKEKRKAILTPRKFTRFFTPRGMSSQSSRPVLAEMGGPAINAQQTPPRSSLGAPEPISPTSNSSLLSPFGSEDGPKKRKRGVVHAIPMKLPLPARGSSTKLSRTQLEDLEDDEAPLGRSPLARSLLENVENVEDQAIGSPDVHSPTGPELPRLGRRYPTGPQTSPDEFARKLSSLTASNFATAAYEGLRPRSTLIDYFKCNRAGVQASGKGKPLSSLTKPLQPSKEKSPEPSYHPQPVIKLRNRGFEAQLLLREQGSTPRPGRQHLEYPAFDSRATTASFWSKGTDTHMINAHLTQSNTIPFSLASCHNAPLTAIGDEEGFIRFFDTTTTQVGETPKAKVDIIMQGHENAIMDLAFSDDDLRLVSACGDRSGKIFDVMTQSVAAELNGGHFQSMRRVEFQPGRANGSVIATSDRDGKIQIWDLRCCAAPAAAFSTRGPEGVFHRNRSLSPLWARTTNTIDGAHARTVEGITSPASVTALQYMPPGREHLLLSASEANACIKLWDTRYITPRNRPDATPLAVTAEPATHRWRPYGLTSLALSSDAARLYAVCKDNTVYAYSTSHLMLGHAPELSDRPPRQKAGTAAQGLGPLYGFKHDMFHVKSFYVRCAVRPVSITGTELLAVGSDKCALLFPTDERAMREHWDTQSHLSAAVEPTTAAAAGNSRTTTGQVPIVRNGTPLIRGHRREVTGLSWTNEGKLVTISDDYMARHWQEGDDNSVDAATGGCGPAWDLRTGGEFGGRRHMSGYADVSEDWDMDDDMHSEC</sequence>
<evidence type="ECO:0000313" key="8">
    <source>
        <dbReference type="EMBL" id="KAF3811344.1"/>
    </source>
</evidence>
<feature type="repeat" description="WD" evidence="6">
    <location>
        <begin position="420"/>
        <end position="457"/>
    </location>
</feature>
<reference evidence="8" key="1">
    <citation type="journal article" date="2020" name="Phytopathology">
        <title>Genome sequence and comparative analysis of Colletotrichum gloeosporioides isolated from Liriodendron leaves.</title>
        <authorList>
            <person name="Fu F.F."/>
            <person name="Hao Z."/>
            <person name="Wang P."/>
            <person name="Lu Y."/>
            <person name="Xue L.J."/>
            <person name="Wei G."/>
            <person name="Tian Y."/>
            <person name="Baishi H."/>
            <person name="Xu H."/>
            <person name="Shi J."/>
            <person name="Cheng T."/>
            <person name="Wang G."/>
            <person name="Yi Y."/>
            <person name="Chen J."/>
        </authorList>
    </citation>
    <scope>NUCLEOTIDE SEQUENCE</scope>
    <source>
        <strain evidence="8">Lc1</strain>
    </source>
</reference>
<dbReference type="InterPro" id="IPR001680">
    <property type="entry name" value="WD40_rpt"/>
</dbReference>
<dbReference type="Gene3D" id="2.130.10.10">
    <property type="entry name" value="YVTN repeat-like/Quinoprotein amine dehydrogenase"/>
    <property type="match status" value="2"/>
</dbReference>